<dbReference type="Gene3D" id="2.60.40.10">
    <property type="entry name" value="Immunoglobulins"/>
    <property type="match status" value="2"/>
</dbReference>
<feature type="coiled-coil region" evidence="2">
    <location>
        <begin position="601"/>
        <end position="628"/>
    </location>
</feature>
<dbReference type="OrthoDB" id="342730at2759"/>
<dbReference type="InterPro" id="IPR013783">
    <property type="entry name" value="Ig-like_fold"/>
</dbReference>
<name>A0A2P4YWI4_9CRYT</name>
<evidence type="ECO:0000256" key="3">
    <source>
        <dbReference type="SAM" id="MobiDB-lite"/>
    </source>
</evidence>
<dbReference type="VEuPathDB" id="CryptoDB:CmeUKMEL1_00980"/>
<dbReference type="InterPro" id="IPR014756">
    <property type="entry name" value="Ig_E-set"/>
</dbReference>
<feature type="repeat" description="Filamin" evidence="1">
    <location>
        <begin position="163"/>
        <end position="281"/>
    </location>
</feature>
<keyword evidence="2" id="KW-0175">Coiled coil</keyword>
<dbReference type="InterPro" id="IPR017868">
    <property type="entry name" value="Filamin/ABP280_repeat-like"/>
</dbReference>
<dbReference type="EMBL" id="JIBK01000002">
    <property type="protein sequence ID" value="POM82155.1"/>
    <property type="molecule type" value="Genomic_DNA"/>
</dbReference>
<accession>A0A2P4YWI4</accession>
<dbReference type="SUPFAM" id="SSF81296">
    <property type="entry name" value="E set domains"/>
    <property type="match status" value="1"/>
</dbReference>
<dbReference type="Pfam" id="PF00630">
    <property type="entry name" value="Filamin"/>
    <property type="match status" value="1"/>
</dbReference>
<sequence length="1189" mass="138727">MVHSVCSNNDEDKDDIFSGSDSHKFVPLNPNLAKEINASIPMGVYGGVQKNEEPYLNSIKNSSLMVMELIPTQQIVKCETHALQNQDLNFTQLNREDLVCKGNYDSYSFETIKNHYFDRRYLPNEYTDDHLFMKNSFSTKKQGEITIKQLIKQASGIITEEVAKNCRATGIGLKQAVSGEITQVMIYTYSENNERITYGGYNFRILLTPYKLDNLNDQDQVSFISLELLDMNEVFEGSVIDNHDGTYTASYICKKAVPHKLEIVESKNKIKIGESPFVIQVTPGKSYPELCWAEGEGLKYYNVDETISTFKIYSVDRMGNKTKRGGDKYEVFGVGGIKVQQILDLKNGEYEVYYKVHKCNLDDYKEINIKLFGQFIKTPAFYPVSKVLLDEKTTDKNCEIDQNNLLNKTILKFDNLSIDIKPAYTLSMVFKNFNEMKKMGNEIDISIPNLVPFPEEKERKTNRKIIERLGVLNGSNNFEVNDEMILNDKIRANILDDYKNNILKNITNKLIKNEEILNDLSKAIILHCETGKKHDRKLAKDEKKLESELDEITDCQQRMFATYSCLQQGGIDSLPVSFELEDPGKVKSRQTKDRKFYIDTYNLLEKKFEEINLRKELFEKKRDEYTQKLHRTLATRQKSIIKTQRSYNRILDELDKVYSQLSKKQTRRQDLYKNLKSDSLKVYEGLENQKLLDFHLKKNKVLTMNNEMHKVDKLANHDNNNNNNKRITGRDRKYNNYSCLVPTDPESPAFWFAEASYLRDEKEKINQYKKHDDDFNINNLLSDNPQKIKRWDLDEDSRWISCPSSVSVTFSTMKTPEIQPIKQKGMFKNDLYTENLDKIKKEILAGEKKDPMLPENMNEEEINLIIQKDKERKNLFGKMINTKKNSVLEDDASQWVNDPPIPGKIKSFYNKHLDHYNEKLFNVIKEESNNKELKYETDVGHDYIDINLLNKDVKLIPEVFWDKDFILNLNTGATKKEDFDKIKNVWEDQLKTGRELKKSIEAEKLKLMKLIPKDDFNINHLDVMEYHDENNLVNNIKDSNIVKADWGQINHTFKSDPRDVPWEFLDEISKLDTMPSHELNKKDLQKYIVESLVLNGKGLSNINNQIKGSLIQEEKSERKAESNEISNKELDNIDNEQKQKLEKSKINMKMSDKSKKLKVNKSNREKTKLVISRKNFDTRREQFEHDNIK</sequence>
<dbReference type="PROSITE" id="PS50194">
    <property type="entry name" value="FILAMIN_REPEAT"/>
    <property type="match status" value="1"/>
</dbReference>
<comment type="caution">
    <text evidence="4">The sequence shown here is derived from an EMBL/GenBank/DDBJ whole genome shotgun (WGS) entry which is preliminary data.</text>
</comment>
<organism evidence="4 5">
    <name type="scientific">Cryptosporidium meleagridis</name>
    <dbReference type="NCBI Taxonomy" id="93969"/>
    <lineage>
        <taxon>Eukaryota</taxon>
        <taxon>Sar</taxon>
        <taxon>Alveolata</taxon>
        <taxon>Apicomplexa</taxon>
        <taxon>Conoidasida</taxon>
        <taxon>Coccidia</taxon>
        <taxon>Eucoccidiorida</taxon>
        <taxon>Eimeriorina</taxon>
        <taxon>Cryptosporidiidae</taxon>
        <taxon>Cryptosporidium</taxon>
    </lineage>
</organism>
<evidence type="ECO:0000256" key="1">
    <source>
        <dbReference type="PROSITE-ProRule" id="PRU00087"/>
    </source>
</evidence>
<reference evidence="4 5" key="1">
    <citation type="submission" date="2014-04" db="EMBL/GenBank/DDBJ databases">
        <title>Comparative Genomics of Cryptosporidium Species.</title>
        <authorList>
            <person name="Silva J.C."/>
            <person name="Su Q."/>
            <person name="Chalmers R."/>
            <person name="Chibucos M.C."/>
            <person name="Elwin K."/>
            <person name="Godinez A."/>
            <person name="Guo F."/>
            <person name="Huynh K."/>
            <person name="Orvis J."/>
            <person name="Ott S."/>
            <person name="Sadzewicz L."/>
            <person name="Sengamalay N."/>
            <person name="Shetty A."/>
            <person name="Sun M."/>
            <person name="Tallon L."/>
            <person name="Xiao L."/>
            <person name="Zhang H."/>
            <person name="Fraser C.M."/>
            <person name="Zhu G."/>
            <person name="Kissinger J."/>
            <person name="Widmer G."/>
        </authorList>
    </citation>
    <scope>NUCLEOTIDE SEQUENCE [LARGE SCALE GENOMIC DNA]</scope>
    <source>
        <strain evidence="4 5">UKMEL1</strain>
    </source>
</reference>
<dbReference type="Proteomes" id="UP000236928">
    <property type="component" value="Unassembled WGS sequence"/>
</dbReference>
<evidence type="ECO:0000313" key="5">
    <source>
        <dbReference type="Proteomes" id="UP000236928"/>
    </source>
</evidence>
<feature type="compositionally biased region" description="Basic and acidic residues" evidence="3">
    <location>
        <begin position="1112"/>
        <end position="1154"/>
    </location>
</feature>
<keyword evidence="5" id="KW-1185">Reference proteome</keyword>
<dbReference type="AlphaFoldDB" id="A0A2P4YWI4"/>
<evidence type="ECO:0000313" key="4">
    <source>
        <dbReference type="EMBL" id="POM82155.1"/>
    </source>
</evidence>
<proteinExistence type="predicted"/>
<gene>
    <name evidence="4" type="ORF">CmeUKMEL1_00980</name>
</gene>
<evidence type="ECO:0000256" key="2">
    <source>
        <dbReference type="SAM" id="Coils"/>
    </source>
</evidence>
<feature type="compositionally biased region" description="Basic and acidic residues" evidence="3">
    <location>
        <begin position="1162"/>
        <end position="1189"/>
    </location>
</feature>
<protein>
    <submittedName>
        <fullName evidence="4">Filamin/ABP280 repeat family protein</fullName>
    </submittedName>
</protein>
<feature type="region of interest" description="Disordered" evidence="3">
    <location>
        <begin position="1112"/>
        <end position="1189"/>
    </location>
</feature>